<dbReference type="EMBL" id="MU853234">
    <property type="protein sequence ID" value="KAK4121417.1"/>
    <property type="molecule type" value="Genomic_DNA"/>
</dbReference>
<feature type="region of interest" description="Disordered" evidence="1">
    <location>
        <begin position="88"/>
        <end position="146"/>
    </location>
</feature>
<organism evidence="2 3">
    <name type="scientific">Parathielavia appendiculata</name>
    <dbReference type="NCBI Taxonomy" id="2587402"/>
    <lineage>
        <taxon>Eukaryota</taxon>
        <taxon>Fungi</taxon>
        <taxon>Dikarya</taxon>
        <taxon>Ascomycota</taxon>
        <taxon>Pezizomycotina</taxon>
        <taxon>Sordariomycetes</taxon>
        <taxon>Sordariomycetidae</taxon>
        <taxon>Sordariales</taxon>
        <taxon>Chaetomiaceae</taxon>
        <taxon>Parathielavia</taxon>
    </lineage>
</organism>
<comment type="caution">
    <text evidence="2">The sequence shown here is derived from an EMBL/GenBank/DDBJ whole genome shotgun (WGS) entry which is preliminary data.</text>
</comment>
<proteinExistence type="predicted"/>
<feature type="compositionally biased region" description="Basic residues" evidence="1">
    <location>
        <begin position="88"/>
        <end position="119"/>
    </location>
</feature>
<keyword evidence="3" id="KW-1185">Reference proteome</keyword>
<dbReference type="RefSeq" id="XP_062645188.1">
    <property type="nucleotide sequence ID" value="XM_062785856.1"/>
</dbReference>
<feature type="compositionally biased region" description="Polar residues" evidence="1">
    <location>
        <begin position="120"/>
        <end position="137"/>
    </location>
</feature>
<dbReference type="GeneID" id="87822622"/>
<name>A0AAN6Z1D3_9PEZI</name>
<evidence type="ECO:0000313" key="3">
    <source>
        <dbReference type="Proteomes" id="UP001302602"/>
    </source>
</evidence>
<evidence type="ECO:0000256" key="1">
    <source>
        <dbReference type="SAM" id="MobiDB-lite"/>
    </source>
</evidence>
<sequence length="146" mass="16456">MRQRNISDIDLSLASRGLSTRKLSAFLNASIHPVVSFYTFLIQIHWGGFGSRPFRLRFLHHRASKRVSDQGFSCTPTAPLSFLLVRRGGHHSHRDTTQLKRKRSKKKSIKRQNNHRKKTSLLSPGSVSDQPNQTASATAFPPILAV</sequence>
<dbReference type="AlphaFoldDB" id="A0AAN6Z1D3"/>
<dbReference type="Proteomes" id="UP001302602">
    <property type="component" value="Unassembled WGS sequence"/>
</dbReference>
<gene>
    <name evidence="2" type="ORF">N657DRAFT_128729</name>
</gene>
<protein>
    <submittedName>
        <fullName evidence="2">Uncharacterized protein</fullName>
    </submittedName>
</protein>
<reference evidence="2" key="1">
    <citation type="journal article" date="2023" name="Mol. Phylogenet. Evol.">
        <title>Genome-scale phylogeny and comparative genomics of the fungal order Sordariales.</title>
        <authorList>
            <person name="Hensen N."/>
            <person name="Bonometti L."/>
            <person name="Westerberg I."/>
            <person name="Brannstrom I.O."/>
            <person name="Guillou S."/>
            <person name="Cros-Aarteil S."/>
            <person name="Calhoun S."/>
            <person name="Haridas S."/>
            <person name="Kuo A."/>
            <person name="Mondo S."/>
            <person name="Pangilinan J."/>
            <person name="Riley R."/>
            <person name="LaButti K."/>
            <person name="Andreopoulos B."/>
            <person name="Lipzen A."/>
            <person name="Chen C."/>
            <person name="Yan M."/>
            <person name="Daum C."/>
            <person name="Ng V."/>
            <person name="Clum A."/>
            <person name="Steindorff A."/>
            <person name="Ohm R.A."/>
            <person name="Martin F."/>
            <person name="Silar P."/>
            <person name="Natvig D.O."/>
            <person name="Lalanne C."/>
            <person name="Gautier V."/>
            <person name="Ament-Velasquez S.L."/>
            <person name="Kruys A."/>
            <person name="Hutchinson M.I."/>
            <person name="Powell A.J."/>
            <person name="Barry K."/>
            <person name="Miller A.N."/>
            <person name="Grigoriev I.V."/>
            <person name="Debuchy R."/>
            <person name="Gladieux P."/>
            <person name="Hiltunen Thoren M."/>
            <person name="Johannesson H."/>
        </authorList>
    </citation>
    <scope>NUCLEOTIDE SEQUENCE</scope>
    <source>
        <strain evidence="2">CBS 731.68</strain>
    </source>
</reference>
<accession>A0AAN6Z1D3</accession>
<evidence type="ECO:0000313" key="2">
    <source>
        <dbReference type="EMBL" id="KAK4121417.1"/>
    </source>
</evidence>
<reference evidence="2" key="2">
    <citation type="submission" date="2023-05" db="EMBL/GenBank/DDBJ databases">
        <authorList>
            <consortium name="Lawrence Berkeley National Laboratory"/>
            <person name="Steindorff A."/>
            <person name="Hensen N."/>
            <person name="Bonometti L."/>
            <person name="Westerberg I."/>
            <person name="Brannstrom I.O."/>
            <person name="Guillou S."/>
            <person name="Cros-Aarteil S."/>
            <person name="Calhoun S."/>
            <person name="Haridas S."/>
            <person name="Kuo A."/>
            <person name="Mondo S."/>
            <person name="Pangilinan J."/>
            <person name="Riley R."/>
            <person name="Labutti K."/>
            <person name="Andreopoulos B."/>
            <person name="Lipzen A."/>
            <person name="Chen C."/>
            <person name="Yanf M."/>
            <person name="Daum C."/>
            <person name="Ng V."/>
            <person name="Clum A."/>
            <person name="Ohm R."/>
            <person name="Martin F."/>
            <person name="Silar P."/>
            <person name="Natvig D."/>
            <person name="Lalanne C."/>
            <person name="Gautier V."/>
            <person name="Ament-Velasquez S.L."/>
            <person name="Kruys A."/>
            <person name="Hutchinson M.I."/>
            <person name="Powell A.J."/>
            <person name="Barry K."/>
            <person name="Miller A.N."/>
            <person name="Grigoriev I.V."/>
            <person name="Debuchy R."/>
            <person name="Gladieux P."/>
            <person name="Thoren M.H."/>
            <person name="Johannesson H."/>
        </authorList>
    </citation>
    <scope>NUCLEOTIDE SEQUENCE</scope>
    <source>
        <strain evidence="2">CBS 731.68</strain>
    </source>
</reference>